<keyword evidence="1" id="KW-0472">Membrane</keyword>
<gene>
    <name evidence="2" type="ORF">NM125_05800</name>
</gene>
<reference evidence="2" key="1">
    <citation type="submission" date="2022-06" db="EMBL/GenBank/DDBJ databases">
        <title>Gracilimonas sp. CAU 1638 isolated from sea sediment.</title>
        <authorList>
            <person name="Kim W."/>
        </authorList>
    </citation>
    <scope>NUCLEOTIDE SEQUENCE</scope>
    <source>
        <strain evidence="2">CAU 1638</strain>
    </source>
</reference>
<accession>A0A9X2RGP1</accession>
<keyword evidence="3" id="KW-1185">Reference proteome</keyword>
<dbReference type="EMBL" id="JANDBC010000001">
    <property type="protein sequence ID" value="MCP9291089.1"/>
    <property type="molecule type" value="Genomic_DNA"/>
</dbReference>
<feature type="transmembrane region" description="Helical" evidence="1">
    <location>
        <begin position="7"/>
        <end position="25"/>
    </location>
</feature>
<dbReference type="RefSeq" id="WP_255133716.1">
    <property type="nucleotide sequence ID" value="NZ_JANDBC010000001.1"/>
</dbReference>
<comment type="caution">
    <text evidence="2">The sequence shown here is derived from an EMBL/GenBank/DDBJ whole genome shotgun (WGS) entry which is preliminary data.</text>
</comment>
<evidence type="ECO:0000313" key="3">
    <source>
        <dbReference type="Proteomes" id="UP001139125"/>
    </source>
</evidence>
<organism evidence="2 3">
    <name type="scientific">Gracilimonas sediminicola</name>
    <dbReference type="NCBI Taxonomy" id="2952158"/>
    <lineage>
        <taxon>Bacteria</taxon>
        <taxon>Pseudomonadati</taxon>
        <taxon>Balneolota</taxon>
        <taxon>Balneolia</taxon>
        <taxon>Balneolales</taxon>
        <taxon>Balneolaceae</taxon>
        <taxon>Gracilimonas</taxon>
    </lineage>
</organism>
<evidence type="ECO:0000313" key="2">
    <source>
        <dbReference type="EMBL" id="MCP9291089.1"/>
    </source>
</evidence>
<dbReference type="AlphaFoldDB" id="A0A9X2RGP1"/>
<proteinExistence type="predicted"/>
<protein>
    <submittedName>
        <fullName evidence="2">Uncharacterized protein</fullName>
    </submittedName>
</protein>
<dbReference type="Proteomes" id="UP001139125">
    <property type="component" value="Unassembled WGS sequence"/>
</dbReference>
<evidence type="ECO:0000256" key="1">
    <source>
        <dbReference type="SAM" id="Phobius"/>
    </source>
</evidence>
<feature type="transmembrane region" description="Helical" evidence="1">
    <location>
        <begin position="45"/>
        <end position="66"/>
    </location>
</feature>
<name>A0A9X2RGP1_9BACT</name>
<keyword evidence="1" id="KW-1133">Transmembrane helix</keyword>
<keyword evidence="1" id="KW-0812">Transmembrane</keyword>
<sequence length="67" mass="7046">MKKTIGGMLTAGGLIGIIYFGYQYMQDSESIEAFGADVAISTGDYTPIIISAVVMVAGIVISKLNLK</sequence>